<evidence type="ECO:0008006" key="5">
    <source>
        <dbReference type="Google" id="ProtNLM"/>
    </source>
</evidence>
<sequence>MSNYTIHTGVWVNHDTSPILGATLTVSIRWGNYIIAALSSLVAWAGSRAWSLMTYYSHQRLAAKQDKDVLDQQLQIHFRAGASFYDSWTDGVGLQRAWSGRIERVKRRTLPVILMASVFFLAFAAAGVFVAEVATKSYQDVLVLAAPNDCGDLVFQKNADLSNGVLDVTSRYQNELEFEARNYARDIYYGSRTRETVFSRPQLPFLGSEVPCPYTNGTTCLGPNATHGPAWNVDSGPLDSHVHFGINAPPHDRIIFRESATCAVVDPTNLTTAPYWRIEKFNNHELNMTYIGILQEFGPDLGGDSNLGFEIGANLMFERTGFFSQRGITMANEADPTKALVAPPFNNTEADMVMITTTQSRMFYYAPVDDPYFLAHEAATGDEYAINLNATVYYATNPFSLMVCSDQAQICNPNNGQCSKPSGFYRLNDEVSNNVMGLNKAQLATAMRFVWNRIYVSGLVSNVARGTIGLLVAEENGVRSGNSVPPTQWTKEVDLWFASGLASLQQSLLEWVAKPWPSGHPEARYPIVNMTALSTAYTVQGLGAQKESLCRNQLIRSSAAVQNFSVLALVIVVALSLTIIVAAVAVPLCVDLSRARTRRRAEAGMGANLSARAEAGRVARLADDKYSLLAMALQGAGVRGWVRGDADIPVTEGRVPVSPPRETRGVASYPAAYESPSADCKERPGSVGGESDPKAASEAAWDVASNVSEKGGGGRWDDIELEKGSPPKLRKRETERTLVGSPVQGEFPGEDTIEKVIKEAE</sequence>
<feature type="compositionally biased region" description="Basic and acidic residues" evidence="1">
    <location>
        <begin position="715"/>
        <end position="725"/>
    </location>
</feature>
<keyword evidence="4" id="KW-1185">Reference proteome</keyword>
<proteinExistence type="predicted"/>
<name>A0AAJ0FL24_9PEZI</name>
<accession>A0AAJ0FL24</accession>
<feature type="transmembrane region" description="Helical" evidence="2">
    <location>
        <begin position="30"/>
        <end position="50"/>
    </location>
</feature>
<evidence type="ECO:0000256" key="2">
    <source>
        <dbReference type="SAM" id="Phobius"/>
    </source>
</evidence>
<dbReference type="EMBL" id="MU838997">
    <property type="protein sequence ID" value="KAK1772211.1"/>
    <property type="molecule type" value="Genomic_DNA"/>
</dbReference>
<keyword evidence="2" id="KW-0812">Transmembrane</keyword>
<gene>
    <name evidence="3" type="ORF">QBC33DRAFT_553665</name>
</gene>
<keyword evidence="2" id="KW-1133">Transmembrane helix</keyword>
<feature type="transmembrane region" description="Helical" evidence="2">
    <location>
        <begin position="110"/>
        <end position="131"/>
    </location>
</feature>
<comment type="caution">
    <text evidence="3">The sequence shown here is derived from an EMBL/GenBank/DDBJ whole genome shotgun (WGS) entry which is preliminary data.</text>
</comment>
<dbReference type="GeneID" id="85312620"/>
<evidence type="ECO:0000313" key="4">
    <source>
        <dbReference type="Proteomes" id="UP001244011"/>
    </source>
</evidence>
<evidence type="ECO:0000313" key="3">
    <source>
        <dbReference type="EMBL" id="KAK1772211.1"/>
    </source>
</evidence>
<feature type="compositionally biased region" description="Low complexity" evidence="1">
    <location>
        <begin position="667"/>
        <end position="678"/>
    </location>
</feature>
<reference evidence="3" key="1">
    <citation type="submission" date="2023-06" db="EMBL/GenBank/DDBJ databases">
        <title>Genome-scale phylogeny and comparative genomics of the fungal order Sordariales.</title>
        <authorList>
            <consortium name="Lawrence Berkeley National Laboratory"/>
            <person name="Hensen N."/>
            <person name="Bonometti L."/>
            <person name="Westerberg I."/>
            <person name="Brannstrom I.O."/>
            <person name="Guillou S."/>
            <person name="Cros-Aarteil S."/>
            <person name="Calhoun S."/>
            <person name="Haridas S."/>
            <person name="Kuo A."/>
            <person name="Mondo S."/>
            <person name="Pangilinan J."/>
            <person name="Riley R."/>
            <person name="Labutti K."/>
            <person name="Andreopoulos B."/>
            <person name="Lipzen A."/>
            <person name="Chen C."/>
            <person name="Yanf M."/>
            <person name="Daum C."/>
            <person name="Ng V."/>
            <person name="Clum A."/>
            <person name="Steindorff A."/>
            <person name="Ohm R."/>
            <person name="Martin F."/>
            <person name="Silar P."/>
            <person name="Natvig D."/>
            <person name="Lalanne C."/>
            <person name="Gautier V."/>
            <person name="Ament-Velasquez S.L."/>
            <person name="Kruys A."/>
            <person name="Hutchinson M.I."/>
            <person name="Powell A.J."/>
            <person name="Barry K."/>
            <person name="Miller A.N."/>
            <person name="Grigoriev I.V."/>
            <person name="Debuchy R."/>
            <person name="Gladieux P."/>
            <person name="Thoren M.H."/>
            <person name="Johannesson H."/>
        </authorList>
    </citation>
    <scope>NUCLEOTIDE SEQUENCE</scope>
    <source>
        <strain evidence="3">8032-3</strain>
    </source>
</reference>
<dbReference type="AlphaFoldDB" id="A0AAJ0FL24"/>
<organism evidence="3 4">
    <name type="scientific">Phialemonium atrogriseum</name>
    <dbReference type="NCBI Taxonomy" id="1093897"/>
    <lineage>
        <taxon>Eukaryota</taxon>
        <taxon>Fungi</taxon>
        <taxon>Dikarya</taxon>
        <taxon>Ascomycota</taxon>
        <taxon>Pezizomycotina</taxon>
        <taxon>Sordariomycetes</taxon>
        <taxon>Sordariomycetidae</taxon>
        <taxon>Cephalothecales</taxon>
        <taxon>Cephalothecaceae</taxon>
        <taxon>Phialemonium</taxon>
    </lineage>
</organism>
<protein>
    <recommendedName>
        <fullName evidence="5">Transmembrane protein</fullName>
    </recommendedName>
</protein>
<keyword evidence="2" id="KW-0472">Membrane</keyword>
<evidence type="ECO:0000256" key="1">
    <source>
        <dbReference type="SAM" id="MobiDB-lite"/>
    </source>
</evidence>
<dbReference type="Proteomes" id="UP001244011">
    <property type="component" value="Unassembled WGS sequence"/>
</dbReference>
<feature type="transmembrane region" description="Helical" evidence="2">
    <location>
        <begin position="564"/>
        <end position="590"/>
    </location>
</feature>
<dbReference type="RefSeq" id="XP_060288424.1">
    <property type="nucleotide sequence ID" value="XM_060429433.1"/>
</dbReference>
<feature type="region of interest" description="Disordered" evidence="1">
    <location>
        <begin position="652"/>
        <end position="736"/>
    </location>
</feature>